<feature type="active site" description="Nucleophile" evidence="13">
    <location>
        <position position="175"/>
    </location>
</feature>
<dbReference type="SUPFAM" id="SSF51395">
    <property type="entry name" value="FMN-linked oxidoreductases"/>
    <property type="match status" value="1"/>
</dbReference>
<dbReference type="NCBIfam" id="TIGR01036">
    <property type="entry name" value="pyrD_sub2"/>
    <property type="match status" value="1"/>
</dbReference>
<evidence type="ECO:0000256" key="1">
    <source>
        <dbReference type="ARBA" id="ARBA00003125"/>
    </source>
</evidence>
<dbReference type="Proteomes" id="UP000196027">
    <property type="component" value="Chromosome"/>
</dbReference>
<dbReference type="RefSeq" id="WP_087462390.1">
    <property type="nucleotide sequence ID" value="NZ_CP021425.1"/>
</dbReference>
<evidence type="ECO:0000256" key="3">
    <source>
        <dbReference type="ARBA" id="ARBA00005161"/>
    </source>
</evidence>
<dbReference type="CDD" id="cd04738">
    <property type="entry name" value="DHOD_2_like"/>
    <property type="match status" value="1"/>
</dbReference>
<dbReference type="PANTHER" id="PTHR48109">
    <property type="entry name" value="DIHYDROOROTATE DEHYDROGENASE (QUINONE), MITOCHONDRIAL-RELATED"/>
    <property type="match status" value="1"/>
</dbReference>
<dbReference type="PIRSF" id="PIRSF000164">
    <property type="entry name" value="DHO_oxidase"/>
    <property type="match status" value="1"/>
</dbReference>
<comment type="similarity">
    <text evidence="4 13">Belongs to the dihydroorotate dehydrogenase family. Type 2 subfamily.</text>
</comment>
<dbReference type="HAMAP" id="MF_00225">
    <property type="entry name" value="DHO_dh_type2"/>
    <property type="match status" value="1"/>
</dbReference>
<dbReference type="PROSITE" id="PS00911">
    <property type="entry name" value="DHODEHASE_1"/>
    <property type="match status" value="1"/>
</dbReference>
<dbReference type="PROSITE" id="PS00912">
    <property type="entry name" value="DHODEHASE_2"/>
    <property type="match status" value="1"/>
</dbReference>
<keyword evidence="10 13" id="KW-0560">Oxidoreductase</keyword>
<evidence type="ECO:0000256" key="8">
    <source>
        <dbReference type="ARBA" id="ARBA00022643"/>
    </source>
</evidence>
<feature type="binding site" evidence="13">
    <location>
        <position position="86"/>
    </location>
    <ligand>
        <name>FMN</name>
        <dbReference type="ChEBI" id="CHEBI:58210"/>
    </ligand>
</feature>
<evidence type="ECO:0000256" key="6">
    <source>
        <dbReference type="ARBA" id="ARBA00022475"/>
    </source>
</evidence>
<keyword evidence="8 13" id="KW-0288">FMN</keyword>
<evidence type="ECO:0000256" key="12">
    <source>
        <dbReference type="ARBA" id="ARBA00048639"/>
    </source>
</evidence>
<evidence type="ECO:0000256" key="10">
    <source>
        <dbReference type="ARBA" id="ARBA00023002"/>
    </source>
</evidence>
<evidence type="ECO:0000256" key="4">
    <source>
        <dbReference type="ARBA" id="ARBA00005359"/>
    </source>
</evidence>
<feature type="binding site" evidence="13">
    <location>
        <begin position="318"/>
        <end position="319"/>
    </location>
    <ligand>
        <name>FMN</name>
        <dbReference type="ChEBI" id="CHEBI:58210"/>
    </ligand>
</feature>
<dbReference type="GO" id="GO:0106430">
    <property type="term" value="F:dihydroorotate dehydrogenase (quinone) activity"/>
    <property type="evidence" value="ECO:0007669"/>
    <property type="project" value="UniProtKB-EC"/>
</dbReference>
<dbReference type="GO" id="GO:0005886">
    <property type="term" value="C:plasma membrane"/>
    <property type="evidence" value="ECO:0007669"/>
    <property type="project" value="UniProtKB-SubCell"/>
</dbReference>
<dbReference type="FunFam" id="3.20.20.70:FF:000028">
    <property type="entry name" value="Dihydroorotate dehydrogenase (quinone)"/>
    <property type="match status" value="1"/>
</dbReference>
<evidence type="ECO:0000256" key="2">
    <source>
        <dbReference type="ARBA" id="ARBA00004202"/>
    </source>
</evidence>
<dbReference type="Pfam" id="PF01180">
    <property type="entry name" value="DHO_dh"/>
    <property type="match status" value="1"/>
</dbReference>
<dbReference type="KEGG" id="ome:OLMES_3462"/>
<dbReference type="UniPathway" id="UPA00070">
    <property type="reaction ID" value="UER00946"/>
</dbReference>
<comment type="cofactor">
    <cofactor evidence="13">
        <name>FMN</name>
        <dbReference type="ChEBI" id="CHEBI:58210"/>
    </cofactor>
    <text evidence="13">Binds 1 FMN per subunit.</text>
</comment>
<feature type="domain" description="Dihydroorotate dehydrogenase catalytic" evidence="14">
    <location>
        <begin position="47"/>
        <end position="334"/>
    </location>
</feature>
<feature type="binding site" evidence="13">
    <location>
        <position position="66"/>
    </location>
    <ligand>
        <name>substrate</name>
    </ligand>
</feature>
<evidence type="ECO:0000259" key="14">
    <source>
        <dbReference type="Pfam" id="PF01180"/>
    </source>
</evidence>
<dbReference type="GO" id="GO:0044205">
    <property type="term" value="P:'de novo' UMP biosynthetic process"/>
    <property type="evidence" value="ECO:0007669"/>
    <property type="project" value="UniProtKB-UniRule"/>
</dbReference>
<comment type="function">
    <text evidence="1 13">Catalyzes the conversion of dihydroorotate to orotate with quinone as electron acceptor.</text>
</comment>
<feature type="binding site" evidence="13">
    <location>
        <begin position="246"/>
        <end position="247"/>
    </location>
    <ligand>
        <name>substrate</name>
    </ligand>
</feature>
<feature type="binding site" evidence="13">
    <location>
        <position position="245"/>
    </location>
    <ligand>
        <name>FMN</name>
        <dbReference type="ChEBI" id="CHEBI:58210"/>
    </ligand>
</feature>
<dbReference type="GO" id="GO:0005737">
    <property type="term" value="C:cytoplasm"/>
    <property type="evidence" value="ECO:0007669"/>
    <property type="project" value="InterPro"/>
</dbReference>
<dbReference type="PANTHER" id="PTHR48109:SF4">
    <property type="entry name" value="DIHYDROOROTATE DEHYDROGENASE (QUINONE), MITOCHONDRIAL"/>
    <property type="match status" value="1"/>
</dbReference>
<dbReference type="InterPro" id="IPR005720">
    <property type="entry name" value="Dihydroorotate_DH_cat"/>
</dbReference>
<keyword evidence="16" id="KW-1185">Reference proteome</keyword>
<reference evidence="15 16" key="1">
    <citation type="submission" date="2017-05" db="EMBL/GenBank/DDBJ databases">
        <title>Genomic insights into alkan degradation activity of Oleiphilus messinensis.</title>
        <authorList>
            <person name="Kozyavkin S.A."/>
            <person name="Slesarev A.I."/>
            <person name="Golyshin P.N."/>
            <person name="Korzhenkov A."/>
            <person name="Golyshina O.N."/>
            <person name="Toshchakov S.V."/>
        </authorList>
    </citation>
    <scope>NUCLEOTIDE SEQUENCE [LARGE SCALE GENOMIC DNA]</scope>
    <source>
        <strain evidence="15 16">ME102</strain>
    </source>
</reference>
<comment type="catalytic activity">
    <reaction evidence="12 13">
        <text>(S)-dihydroorotate + a quinone = orotate + a quinol</text>
        <dbReference type="Rhea" id="RHEA:30187"/>
        <dbReference type="ChEBI" id="CHEBI:24646"/>
        <dbReference type="ChEBI" id="CHEBI:30839"/>
        <dbReference type="ChEBI" id="CHEBI:30864"/>
        <dbReference type="ChEBI" id="CHEBI:132124"/>
        <dbReference type="EC" id="1.3.5.2"/>
    </reaction>
</comment>
<keyword evidence="7 13" id="KW-0285">Flavoprotein</keyword>
<evidence type="ECO:0000313" key="16">
    <source>
        <dbReference type="Proteomes" id="UP000196027"/>
    </source>
</evidence>
<keyword evidence="11 13" id="KW-0472">Membrane</keyword>
<feature type="binding site" evidence="13">
    <location>
        <position position="177"/>
    </location>
    <ligand>
        <name>substrate</name>
    </ligand>
</feature>
<feature type="binding site" evidence="13">
    <location>
        <position position="172"/>
    </location>
    <ligand>
        <name>FMN</name>
        <dbReference type="ChEBI" id="CHEBI:58210"/>
    </ligand>
</feature>
<dbReference type="NCBIfam" id="NF003652">
    <property type="entry name" value="PRK05286.2-5"/>
    <property type="match status" value="1"/>
</dbReference>
<dbReference type="InterPro" id="IPR012135">
    <property type="entry name" value="Dihydroorotate_DH_1_2"/>
</dbReference>
<evidence type="ECO:0000256" key="9">
    <source>
        <dbReference type="ARBA" id="ARBA00022975"/>
    </source>
</evidence>
<dbReference type="InterPro" id="IPR005719">
    <property type="entry name" value="Dihydroorotate_DH_2"/>
</dbReference>
<evidence type="ECO:0000256" key="11">
    <source>
        <dbReference type="ARBA" id="ARBA00023136"/>
    </source>
</evidence>
<sequence>MLYPFVRQMLFQLDPEKAHDLSLRLIGYGEKTGLTQQCIRGPIAPSVNVMGLNFPNQVGLAAGLDKDGECVDGLSALGFGFVEIGTVTPVGQPGNPKPRLFRIPERNAIINRMGFNNSGVDNLIANVAQAKRTCILGINVGKNFATAVEDAHLDYVKCMAKVYPYADYITVNVSSPNTPGLRNLQFGDSIKILLEAVKQEQAALASEYRKYKPVAIKIAPDMEDDDIGLLAETFRAFEIDAVIATNTTISREAVKGLKHSGEAGGLSGAPLFEQSTQVVRLLSAELGREIPVIAAGGIFSGEDAAAKIAAGASLVQIYSGFIYRGPGLIREASDAIVNMKLQQLKSGIRS</sequence>
<dbReference type="AlphaFoldDB" id="A0A1Y0IAG9"/>
<dbReference type="NCBIfam" id="NF003645">
    <property type="entry name" value="PRK05286.1-2"/>
    <property type="match status" value="1"/>
</dbReference>
<name>A0A1Y0IAG9_9GAMM</name>
<feature type="binding site" evidence="13">
    <location>
        <position position="217"/>
    </location>
    <ligand>
        <name>FMN</name>
        <dbReference type="ChEBI" id="CHEBI:58210"/>
    </ligand>
</feature>
<dbReference type="NCBIfam" id="NF003644">
    <property type="entry name" value="PRK05286.1-1"/>
    <property type="match status" value="1"/>
</dbReference>
<dbReference type="InterPro" id="IPR001295">
    <property type="entry name" value="Dihydroorotate_DH_CS"/>
</dbReference>
<organism evidence="15 16">
    <name type="scientific">Oleiphilus messinensis</name>
    <dbReference type="NCBI Taxonomy" id="141451"/>
    <lineage>
        <taxon>Bacteria</taxon>
        <taxon>Pseudomonadati</taxon>
        <taxon>Pseudomonadota</taxon>
        <taxon>Gammaproteobacteria</taxon>
        <taxon>Oceanospirillales</taxon>
        <taxon>Oleiphilaceae</taxon>
        <taxon>Oleiphilus</taxon>
    </lineage>
</organism>
<dbReference type="EC" id="1.3.5.2" evidence="13"/>
<dbReference type="GO" id="GO:0006207">
    <property type="term" value="P:'de novo' pyrimidine nucleobase biosynthetic process"/>
    <property type="evidence" value="ECO:0007669"/>
    <property type="project" value="UniProtKB-UniRule"/>
</dbReference>
<feature type="binding site" evidence="13">
    <location>
        <begin position="111"/>
        <end position="115"/>
    </location>
    <ligand>
        <name>substrate</name>
    </ligand>
</feature>
<comment type="pathway">
    <text evidence="3 13">Pyrimidine metabolism; UMP biosynthesis via de novo pathway; orotate from (S)-dihydroorotate (quinone route): step 1/1.</text>
</comment>
<protein>
    <recommendedName>
        <fullName evidence="13">Dihydroorotate dehydrogenase (quinone)</fullName>
        <ecNumber evidence="13">1.3.5.2</ecNumber>
    </recommendedName>
    <alternativeName>
        <fullName evidence="13">DHOdehase</fullName>
        <shortName evidence="13">DHOD</shortName>
        <shortName evidence="13">DHODase</shortName>
    </alternativeName>
    <alternativeName>
        <fullName evidence="13">Dihydroorotate oxidase</fullName>
    </alternativeName>
</protein>
<feature type="binding site" evidence="13">
    <location>
        <position position="297"/>
    </location>
    <ligand>
        <name>FMN</name>
        <dbReference type="ChEBI" id="CHEBI:58210"/>
    </ligand>
</feature>
<comment type="subcellular location">
    <subcellularLocation>
        <location evidence="2 13">Cell membrane</location>
        <topology evidence="2 13">Peripheral membrane protein</topology>
    </subcellularLocation>
</comment>
<feature type="binding site" evidence="13">
    <location>
        <position position="268"/>
    </location>
    <ligand>
        <name>FMN</name>
        <dbReference type="ChEBI" id="CHEBI:58210"/>
    </ligand>
</feature>
<dbReference type="InterPro" id="IPR050074">
    <property type="entry name" value="DHO_dehydrogenase"/>
</dbReference>
<dbReference type="NCBIfam" id="NF003646">
    <property type="entry name" value="PRK05286.1-4"/>
    <property type="match status" value="1"/>
</dbReference>
<dbReference type="EMBL" id="CP021425">
    <property type="protein sequence ID" value="ARU57498.1"/>
    <property type="molecule type" value="Genomic_DNA"/>
</dbReference>
<comment type="subunit">
    <text evidence="5 13">Monomer.</text>
</comment>
<gene>
    <name evidence="13" type="primary">pyrD</name>
    <name evidence="15" type="ORF">OLMES_3462</name>
</gene>
<evidence type="ECO:0000313" key="15">
    <source>
        <dbReference type="EMBL" id="ARU57498.1"/>
    </source>
</evidence>
<proteinExistence type="inferred from homology"/>
<feature type="binding site" evidence="13">
    <location>
        <position position="139"/>
    </location>
    <ligand>
        <name>FMN</name>
        <dbReference type="ChEBI" id="CHEBI:58210"/>
    </ligand>
</feature>
<dbReference type="InterPro" id="IPR013785">
    <property type="entry name" value="Aldolase_TIM"/>
</dbReference>
<keyword evidence="6 13" id="KW-1003">Cell membrane</keyword>
<feature type="binding site" evidence="13">
    <location>
        <begin position="62"/>
        <end position="66"/>
    </location>
    <ligand>
        <name>FMN</name>
        <dbReference type="ChEBI" id="CHEBI:58210"/>
    </ligand>
</feature>
<evidence type="ECO:0000256" key="13">
    <source>
        <dbReference type="HAMAP-Rule" id="MF_00225"/>
    </source>
</evidence>
<dbReference type="OrthoDB" id="9802377at2"/>
<accession>A0A1Y0IAG9</accession>
<keyword evidence="9 13" id="KW-0665">Pyrimidine biosynthesis</keyword>
<evidence type="ECO:0000256" key="7">
    <source>
        <dbReference type="ARBA" id="ARBA00022630"/>
    </source>
</evidence>
<feature type="binding site" evidence="13">
    <location>
        <position position="172"/>
    </location>
    <ligand>
        <name>substrate</name>
    </ligand>
</feature>
<evidence type="ECO:0000256" key="5">
    <source>
        <dbReference type="ARBA" id="ARBA00011245"/>
    </source>
</evidence>
<dbReference type="Gene3D" id="3.20.20.70">
    <property type="entry name" value="Aldolase class I"/>
    <property type="match status" value="1"/>
</dbReference>